<dbReference type="Pfam" id="PF07589">
    <property type="entry name" value="PEP-CTERM"/>
    <property type="match status" value="1"/>
</dbReference>
<protein>
    <recommendedName>
        <fullName evidence="2">Ice-binding protein C-terminal domain-containing protein</fullName>
    </recommendedName>
</protein>
<dbReference type="RefSeq" id="WP_172991988.1">
    <property type="nucleotide sequence ID" value="NZ_AP021861.1"/>
</dbReference>
<dbReference type="AlphaFoldDB" id="A0A5K7X8Q8"/>
<feature type="chain" id="PRO_5024936479" description="Ice-binding protein C-terminal domain-containing protein" evidence="1">
    <location>
        <begin position="20"/>
        <end position="160"/>
    </location>
</feature>
<feature type="signal peptide" evidence="1">
    <location>
        <begin position="1"/>
        <end position="19"/>
    </location>
</feature>
<accession>A0A5K7X8Q8</accession>
<organism evidence="3 4">
    <name type="scientific">Lacipirellula parvula</name>
    <dbReference type="NCBI Taxonomy" id="2650471"/>
    <lineage>
        <taxon>Bacteria</taxon>
        <taxon>Pseudomonadati</taxon>
        <taxon>Planctomycetota</taxon>
        <taxon>Planctomycetia</taxon>
        <taxon>Pirellulales</taxon>
        <taxon>Lacipirellulaceae</taxon>
        <taxon>Lacipirellula</taxon>
    </lineage>
</organism>
<dbReference type="InterPro" id="IPR013424">
    <property type="entry name" value="Ice-binding_C"/>
</dbReference>
<gene>
    <name evidence="3" type="ORF">PLANPX_2530</name>
</gene>
<reference evidence="4" key="1">
    <citation type="submission" date="2019-10" db="EMBL/GenBank/DDBJ databases">
        <title>Lacipirellula parvula gen. nov., sp. nov., representing a lineage of planctomycetes widespread in freshwater anoxic habitats, and description of the family Lacipirellulaceae.</title>
        <authorList>
            <person name="Dedysh S.N."/>
            <person name="Kulichevskaya I.S."/>
            <person name="Beletsky A.V."/>
            <person name="Rakitin A.L."/>
            <person name="Mardanov A.V."/>
            <person name="Ivanova A.A."/>
            <person name="Saltykova V.X."/>
            <person name="Rijpstra W.I.C."/>
            <person name="Sinninghe Damste J.S."/>
            <person name="Ravin N.V."/>
        </authorList>
    </citation>
    <scope>NUCLEOTIDE SEQUENCE [LARGE SCALE GENOMIC DNA]</scope>
    <source>
        <strain evidence="4">PX69</strain>
    </source>
</reference>
<evidence type="ECO:0000256" key="1">
    <source>
        <dbReference type="SAM" id="SignalP"/>
    </source>
</evidence>
<dbReference type="NCBIfam" id="TIGR02595">
    <property type="entry name" value="PEP_CTERM"/>
    <property type="match status" value="1"/>
</dbReference>
<proteinExistence type="predicted"/>
<evidence type="ECO:0000313" key="4">
    <source>
        <dbReference type="Proteomes" id="UP000326837"/>
    </source>
</evidence>
<keyword evidence="4" id="KW-1185">Reference proteome</keyword>
<feature type="domain" description="Ice-binding protein C-terminal" evidence="2">
    <location>
        <begin position="137"/>
        <end position="159"/>
    </location>
</feature>
<dbReference type="Proteomes" id="UP000326837">
    <property type="component" value="Chromosome"/>
</dbReference>
<keyword evidence="1" id="KW-0732">Signal</keyword>
<evidence type="ECO:0000313" key="3">
    <source>
        <dbReference type="EMBL" id="BBO32918.1"/>
    </source>
</evidence>
<evidence type="ECO:0000259" key="2">
    <source>
        <dbReference type="Pfam" id="PF07589"/>
    </source>
</evidence>
<dbReference type="KEGG" id="lpav:PLANPX_2530"/>
<name>A0A5K7X8Q8_9BACT</name>
<dbReference type="EMBL" id="AP021861">
    <property type="protein sequence ID" value="BBO32918.1"/>
    <property type="molecule type" value="Genomic_DNA"/>
</dbReference>
<sequence length="160" mass="17321">MRQLLFVLLVALLSSAAFATPYAEYNPATGDVTLKELNGLFEFQFNSKNGLLNKTIAGQSPHYSPTNAVAPVVSDAYVNGPGYILRWTPSPGETQLNFDSLTILHAVQPFTPHLNELQFATRFSGDRGLLLRELRVVPEPSTIAILGVGLLALAALRGRA</sequence>